<reference evidence="4 5" key="1">
    <citation type="submission" date="2016-07" db="EMBL/GenBank/DDBJ databases">
        <title>Genome analysis of Burkholderia fungorum ES3-20.</title>
        <authorList>
            <person name="Xu D."/>
            <person name="Yao R."/>
            <person name="Zheng S."/>
        </authorList>
    </citation>
    <scope>NUCLEOTIDE SEQUENCE [LARGE SCALE GENOMIC DNA]</scope>
    <source>
        <strain evidence="4 5">ES3-20</strain>
    </source>
</reference>
<accession>A0A420FKE1</accession>
<dbReference type="InterPro" id="IPR042183">
    <property type="entry name" value="MmgE/PrpD_sf_1"/>
</dbReference>
<evidence type="ECO:0008006" key="6">
    <source>
        <dbReference type="Google" id="ProtNLM"/>
    </source>
</evidence>
<dbReference type="PANTHER" id="PTHR16943">
    <property type="entry name" value="2-METHYLCITRATE DEHYDRATASE-RELATED"/>
    <property type="match status" value="1"/>
</dbReference>
<dbReference type="AlphaFoldDB" id="A0A420FKE1"/>
<feature type="domain" description="MmgE/PrpD N-terminal" evidence="2">
    <location>
        <begin position="16"/>
        <end position="259"/>
    </location>
</feature>
<feature type="domain" description="MmgE/PrpD C-terminal" evidence="3">
    <location>
        <begin position="280"/>
        <end position="445"/>
    </location>
</feature>
<dbReference type="InterPro" id="IPR005656">
    <property type="entry name" value="MmgE_PrpD"/>
</dbReference>
<dbReference type="SUPFAM" id="SSF103378">
    <property type="entry name" value="2-methylcitrate dehydratase PrpD"/>
    <property type="match status" value="1"/>
</dbReference>
<dbReference type="Pfam" id="PF19305">
    <property type="entry name" value="MmgE_PrpD_C"/>
    <property type="match status" value="1"/>
</dbReference>
<evidence type="ECO:0000256" key="1">
    <source>
        <dbReference type="ARBA" id="ARBA00006174"/>
    </source>
</evidence>
<dbReference type="InterPro" id="IPR036148">
    <property type="entry name" value="MmgE/PrpD_sf"/>
</dbReference>
<evidence type="ECO:0000259" key="2">
    <source>
        <dbReference type="Pfam" id="PF03972"/>
    </source>
</evidence>
<proteinExistence type="inferred from homology"/>
<protein>
    <recommendedName>
        <fullName evidence="6">MmgE/PrpD family protein</fullName>
    </recommendedName>
</protein>
<sequence length="466" mass="49358">MMSAPNPTFDSKRPTQALATLAASVPGESIPDETLTCIEECVLDFIGNAAYAGRFAESSASFRDGARQTDPAGTGFTVIGERESYSRGQAAMLNGAFAHTLDFDDTNSFGVLHPGAPIIPAALCCAEQSDVTGRQLAEAIAVGYEVTCRIGAALGTTAYDRGFHNTPVAGIFGAVAAGGRLQHLNNQQMAAAFGIAASLAAGSLQCLEDGAWNKRLHPGFAAHNALIALDYARVGVLSAEEPLAGRYGLLTGYTNSPKPGLLTEDLYGLWVAGHTAIKPYPSCRFNHSATDAALALRERCTAKQRTEAALQIEISQKAFDLVGEPQPAKVAPRNVVDGQFSIYFQVAVAWLFGAVTPQSYERLGAPDVEALTRRMVVRVNSRFSLGECRMSVEGIPDATIDVPVPSGEPRFNPLPRHRIKSKFMSLATPVFGEQAANTLADTVLDLRQSASTTALIAGMRPAAQQA</sequence>
<comment type="similarity">
    <text evidence="1">Belongs to the PrpD family.</text>
</comment>
<dbReference type="RefSeq" id="WP_120348481.1">
    <property type="nucleotide sequence ID" value="NZ_MCAS01000056.1"/>
</dbReference>
<organism evidence="4 5">
    <name type="scientific">Paraburkholderia fungorum</name>
    <dbReference type="NCBI Taxonomy" id="134537"/>
    <lineage>
        <taxon>Bacteria</taxon>
        <taxon>Pseudomonadati</taxon>
        <taxon>Pseudomonadota</taxon>
        <taxon>Betaproteobacteria</taxon>
        <taxon>Burkholderiales</taxon>
        <taxon>Burkholderiaceae</taxon>
        <taxon>Paraburkholderia</taxon>
    </lineage>
</organism>
<dbReference type="Pfam" id="PF03972">
    <property type="entry name" value="MmgE_PrpD_N"/>
    <property type="match status" value="1"/>
</dbReference>
<dbReference type="InterPro" id="IPR045337">
    <property type="entry name" value="MmgE_PrpD_C"/>
</dbReference>
<gene>
    <name evidence="4" type="ORF">BCY88_09880</name>
</gene>
<dbReference type="Gene3D" id="3.30.1330.120">
    <property type="entry name" value="2-methylcitrate dehydratase PrpD"/>
    <property type="match status" value="1"/>
</dbReference>
<name>A0A420FKE1_9BURK</name>
<evidence type="ECO:0000259" key="3">
    <source>
        <dbReference type="Pfam" id="PF19305"/>
    </source>
</evidence>
<dbReference type="GO" id="GO:0016829">
    <property type="term" value="F:lyase activity"/>
    <property type="evidence" value="ECO:0007669"/>
    <property type="project" value="InterPro"/>
</dbReference>
<dbReference type="InterPro" id="IPR045336">
    <property type="entry name" value="MmgE_PrpD_N"/>
</dbReference>
<dbReference type="PANTHER" id="PTHR16943:SF8">
    <property type="entry name" value="2-METHYLCITRATE DEHYDRATASE"/>
    <property type="match status" value="1"/>
</dbReference>
<evidence type="ECO:0000313" key="4">
    <source>
        <dbReference type="EMBL" id="RKF33363.1"/>
    </source>
</evidence>
<dbReference type="InterPro" id="IPR042188">
    <property type="entry name" value="MmgE/PrpD_sf_2"/>
</dbReference>
<dbReference type="EMBL" id="MCAS01000056">
    <property type="protein sequence ID" value="RKF33363.1"/>
    <property type="molecule type" value="Genomic_DNA"/>
</dbReference>
<dbReference type="Proteomes" id="UP000283709">
    <property type="component" value="Unassembled WGS sequence"/>
</dbReference>
<comment type="caution">
    <text evidence="4">The sequence shown here is derived from an EMBL/GenBank/DDBJ whole genome shotgun (WGS) entry which is preliminary data.</text>
</comment>
<evidence type="ECO:0000313" key="5">
    <source>
        <dbReference type="Proteomes" id="UP000283709"/>
    </source>
</evidence>
<dbReference type="OrthoDB" id="9797528at2"/>
<dbReference type="Gene3D" id="1.10.4100.10">
    <property type="entry name" value="2-methylcitrate dehydratase PrpD"/>
    <property type="match status" value="1"/>
</dbReference>